<feature type="compositionally biased region" description="Pro residues" evidence="2">
    <location>
        <begin position="293"/>
        <end position="306"/>
    </location>
</feature>
<accession>A0A8H7UPN9</accession>
<organism evidence="3 4">
    <name type="scientific">Umbelopsis vinacea</name>
    <dbReference type="NCBI Taxonomy" id="44442"/>
    <lineage>
        <taxon>Eukaryota</taxon>
        <taxon>Fungi</taxon>
        <taxon>Fungi incertae sedis</taxon>
        <taxon>Mucoromycota</taxon>
        <taxon>Mucoromycotina</taxon>
        <taxon>Umbelopsidomycetes</taxon>
        <taxon>Umbelopsidales</taxon>
        <taxon>Umbelopsidaceae</taxon>
        <taxon>Umbelopsis</taxon>
    </lineage>
</organism>
<dbReference type="OrthoDB" id="2417961at2759"/>
<sequence length="386" mass="43648">MSQLQPRRSLKPIVNNRLWNKAPITTADALAGELVQMHEQVLDERDQLMQEKLEMEAECHKFETQNMSDQHKISDLERQIKELTTGSDQLRSQVAELREENASLQKVDAAQAVRLSYLDEDDSYNFIVDAYNRKSIHEGTGSQHDYHEYEQAVQMAVALSARESATYKREIHNLALIVEHQDILIQKLEEKLAAQQRTIKPKRSNSSNLLLLEDMERDLRRESIQAIHQRKQLQTLHGGHDQDVYSSLQVHTSLASSTVNSTSTAKADHSTVTSRRTSASSALSARKSRSIPPATPPPREPLPPLPLRESYTSSSARTSSSSVQSFSISSPTTYSSSEWEKSRSSLNNYQADLHNTSKEEGDTHPEVTRSRSGFWRGLRSKMANKN</sequence>
<feature type="region of interest" description="Disordered" evidence="2">
    <location>
        <begin position="257"/>
        <end position="386"/>
    </location>
</feature>
<keyword evidence="4" id="KW-1185">Reference proteome</keyword>
<comment type="caution">
    <text evidence="3">The sequence shown here is derived from an EMBL/GenBank/DDBJ whole genome shotgun (WGS) entry which is preliminary data.</text>
</comment>
<dbReference type="EMBL" id="JAEPRA010000003">
    <property type="protein sequence ID" value="KAG2187463.1"/>
    <property type="molecule type" value="Genomic_DNA"/>
</dbReference>
<gene>
    <name evidence="3" type="ORF">INT44_005151</name>
</gene>
<dbReference type="AlphaFoldDB" id="A0A8H7UPN9"/>
<name>A0A8H7UPN9_9FUNG</name>
<evidence type="ECO:0000256" key="1">
    <source>
        <dbReference type="SAM" id="Coils"/>
    </source>
</evidence>
<reference evidence="3" key="1">
    <citation type="submission" date="2020-12" db="EMBL/GenBank/DDBJ databases">
        <title>Metabolic potential, ecology and presence of endohyphal bacteria is reflected in genomic diversity of Mucoromycotina.</title>
        <authorList>
            <person name="Muszewska A."/>
            <person name="Okrasinska A."/>
            <person name="Steczkiewicz K."/>
            <person name="Drgas O."/>
            <person name="Orlowska M."/>
            <person name="Perlinska-Lenart U."/>
            <person name="Aleksandrzak-Piekarczyk T."/>
            <person name="Szatraj K."/>
            <person name="Zielenkiewicz U."/>
            <person name="Pilsyk S."/>
            <person name="Malc E."/>
            <person name="Mieczkowski P."/>
            <person name="Kruszewska J.S."/>
            <person name="Biernat P."/>
            <person name="Pawlowska J."/>
        </authorList>
    </citation>
    <scope>NUCLEOTIDE SEQUENCE</scope>
    <source>
        <strain evidence="3">WA0000051536</strain>
    </source>
</reference>
<protein>
    <submittedName>
        <fullName evidence="3">Uncharacterized protein</fullName>
    </submittedName>
</protein>
<dbReference type="Proteomes" id="UP000612746">
    <property type="component" value="Unassembled WGS sequence"/>
</dbReference>
<evidence type="ECO:0000313" key="4">
    <source>
        <dbReference type="Proteomes" id="UP000612746"/>
    </source>
</evidence>
<feature type="compositionally biased region" description="Basic and acidic residues" evidence="2">
    <location>
        <begin position="355"/>
        <end position="369"/>
    </location>
</feature>
<evidence type="ECO:0000256" key="2">
    <source>
        <dbReference type="SAM" id="MobiDB-lite"/>
    </source>
</evidence>
<feature type="coiled-coil region" evidence="1">
    <location>
        <begin position="38"/>
        <end position="107"/>
    </location>
</feature>
<keyword evidence="1" id="KW-0175">Coiled coil</keyword>
<feature type="compositionally biased region" description="Low complexity" evidence="2">
    <location>
        <begin position="270"/>
        <end position="285"/>
    </location>
</feature>
<feature type="compositionally biased region" description="Low complexity" evidence="2">
    <location>
        <begin position="310"/>
        <end position="337"/>
    </location>
</feature>
<evidence type="ECO:0000313" key="3">
    <source>
        <dbReference type="EMBL" id="KAG2187463.1"/>
    </source>
</evidence>
<proteinExistence type="predicted"/>